<proteinExistence type="predicted"/>
<name>A0AAD1RWM6_PELCU</name>
<dbReference type="GO" id="GO:0005085">
    <property type="term" value="F:guanyl-nucleotide exchange factor activity"/>
    <property type="evidence" value="ECO:0007669"/>
    <property type="project" value="TreeGrafter"/>
</dbReference>
<dbReference type="Gene3D" id="2.20.110.10">
    <property type="entry name" value="Histone H3 K4-specific methyltransferase SET7/9 N-terminal domain"/>
    <property type="match status" value="3"/>
</dbReference>
<evidence type="ECO:0000313" key="4">
    <source>
        <dbReference type="Proteomes" id="UP001295444"/>
    </source>
</evidence>
<dbReference type="InterPro" id="IPR051984">
    <property type="entry name" value="Alsin"/>
</dbReference>
<dbReference type="SMART" id="SM00698">
    <property type="entry name" value="MORN"/>
    <property type="match status" value="7"/>
</dbReference>
<dbReference type="PANTHER" id="PTHR46089:SF1">
    <property type="entry name" value="ALS2 C-TERMINAL-LIKE PROTEIN"/>
    <property type="match status" value="1"/>
</dbReference>
<dbReference type="Gene3D" id="1.20.1050.80">
    <property type="entry name" value="VPS9 domain"/>
    <property type="match status" value="1"/>
</dbReference>
<dbReference type="SUPFAM" id="SSF109993">
    <property type="entry name" value="VPS9 domain"/>
    <property type="match status" value="1"/>
</dbReference>
<dbReference type="EMBL" id="OW240915">
    <property type="protein sequence ID" value="CAH2281844.1"/>
    <property type="molecule type" value="Genomic_DNA"/>
</dbReference>
<dbReference type="Pfam" id="PF02493">
    <property type="entry name" value="MORN"/>
    <property type="match status" value="7"/>
</dbReference>
<dbReference type="InterPro" id="IPR003409">
    <property type="entry name" value="MORN"/>
</dbReference>
<dbReference type="GO" id="GO:0031267">
    <property type="term" value="F:small GTPase binding"/>
    <property type="evidence" value="ECO:0007669"/>
    <property type="project" value="TreeGrafter"/>
</dbReference>
<dbReference type="SUPFAM" id="SSF82185">
    <property type="entry name" value="Histone H3 K4-specific methyltransferase SET7/9 N-terminal domain"/>
    <property type="match status" value="2"/>
</dbReference>
<dbReference type="Proteomes" id="UP001295444">
    <property type="component" value="Chromosome 04"/>
</dbReference>
<dbReference type="InterPro" id="IPR003123">
    <property type="entry name" value="VPS9"/>
</dbReference>
<keyword evidence="1" id="KW-0677">Repeat</keyword>
<gene>
    <name evidence="3" type="ORF">PECUL_23A029163</name>
</gene>
<dbReference type="GO" id="GO:0031410">
    <property type="term" value="C:cytoplasmic vesicle"/>
    <property type="evidence" value="ECO:0007669"/>
    <property type="project" value="TreeGrafter"/>
</dbReference>
<protein>
    <recommendedName>
        <fullName evidence="2">VPS9 domain-containing protein</fullName>
    </recommendedName>
</protein>
<dbReference type="PANTHER" id="PTHR46089">
    <property type="entry name" value="ALSIN HOMOLOG"/>
    <property type="match status" value="1"/>
</dbReference>
<dbReference type="GO" id="GO:0016197">
    <property type="term" value="P:endosomal transport"/>
    <property type="evidence" value="ECO:0007669"/>
    <property type="project" value="TreeGrafter"/>
</dbReference>
<sequence>MHSTICHRLRLVPSLLQGERVWELVRRAKEYNVTVAAVPHMSSPRESQEGSHTKTVSQAAATTFIKTEEDFLIILSRINALVLNILLRPDESDSLGKDHLKSIVQVNERFHAIWDLTSGCCKTLKLRLGDSSVDVNDIYIVKNQSNLLQVYTEYFLAVTNHIVIKGFDKVSKPTSIYWKTNKRGLKTLIGETDDISLTVFLQRIFTEPFRDHVQTYSLFLSQINGKLAEESGETSSIDSLNTFVNLQKYISQILDEAFQTKMLWVSSSSKLTAALCTPDRRLQEDSKNVQIAVTSGRYDRILLFDDSLVFLQGIETHICDLKTVWVCSSTKQNYFQNFQLLQIITPEEEFVLTSREPQNQAVWQWKLNQLIQQRLIGRRNFPLWGKAGETSDPPTSRVSTYTYKNEGRFKNATYDGDMSWGKPDGKGTLKWPDGRNHVGDFQFGQENGFGVYLVPSSLPDRYDCYKCHWQNGVMQGYGICEYADESVYKGYFKDNMRHGYGILENLASTTDPFKYTGNWHKDKMSGYGVCESTQKSERYIGMWQKNQKHGHGIVLMDSGTCYQGAFALNKFVGSGILLSEDSSVYEGEFTEECLLAGKGKLTFNNGFTLVGSFNKSQTAGLQTQGVLHTSCEDQNGIMKRKFQLGVGLLPVEERWHGIFENFQKFLESGCKRETEESFLGFHVKSNKKLQKSQEYLHCQSDVSGEIEDILKEMSLQLEQESMQCYLEKAFKSSHHPLMKLMKELCVVFQATYSGIGANFHLLSMAQEEIKHYATKIWELYRALKVMAGGANDMAVPAGEDEEERNEALNSYTVVLPILLPYFYADLFMLYMLYYQQEDAYYWQGIVRLGMLTDTKLLQFLDVQKFLWPLKDIKLTANQRYSIVRHKCFQSAIECLQKIITVMDPSQKLEIILKTYTEIEKTVSRVVDGDYKLPMDDLLPLLIYVASRAGIQHLGAEIHFIYDLMDPSNRGGIYDFLLTALESCYEQIQKEEVRLYKC</sequence>
<dbReference type="PROSITE" id="PS51205">
    <property type="entry name" value="VPS9"/>
    <property type="match status" value="1"/>
</dbReference>
<dbReference type="InterPro" id="IPR037191">
    <property type="entry name" value="VPS9_dom_sf"/>
</dbReference>
<dbReference type="Pfam" id="PF25582">
    <property type="entry name" value="DH_Alsin"/>
    <property type="match status" value="1"/>
</dbReference>
<evidence type="ECO:0000259" key="2">
    <source>
        <dbReference type="PROSITE" id="PS51205"/>
    </source>
</evidence>
<keyword evidence="4" id="KW-1185">Reference proteome</keyword>
<feature type="domain" description="VPS9" evidence="2">
    <location>
        <begin position="850"/>
        <end position="996"/>
    </location>
</feature>
<dbReference type="Pfam" id="PF02204">
    <property type="entry name" value="VPS9"/>
    <property type="match status" value="1"/>
</dbReference>
<dbReference type="AlphaFoldDB" id="A0AAD1RWM6"/>
<evidence type="ECO:0000313" key="3">
    <source>
        <dbReference type="EMBL" id="CAH2281844.1"/>
    </source>
</evidence>
<reference evidence="3" key="1">
    <citation type="submission" date="2022-03" db="EMBL/GenBank/DDBJ databases">
        <authorList>
            <person name="Alioto T."/>
            <person name="Alioto T."/>
            <person name="Gomez Garrido J."/>
        </authorList>
    </citation>
    <scope>NUCLEOTIDE SEQUENCE</scope>
</reference>
<accession>A0AAD1RWM6</accession>
<organism evidence="3 4">
    <name type="scientific">Pelobates cultripes</name>
    <name type="common">Western spadefoot toad</name>
    <dbReference type="NCBI Taxonomy" id="61616"/>
    <lineage>
        <taxon>Eukaryota</taxon>
        <taxon>Metazoa</taxon>
        <taxon>Chordata</taxon>
        <taxon>Craniata</taxon>
        <taxon>Vertebrata</taxon>
        <taxon>Euteleostomi</taxon>
        <taxon>Amphibia</taxon>
        <taxon>Batrachia</taxon>
        <taxon>Anura</taxon>
        <taxon>Pelobatoidea</taxon>
        <taxon>Pelobatidae</taxon>
        <taxon>Pelobates</taxon>
    </lineage>
</organism>
<evidence type="ECO:0000256" key="1">
    <source>
        <dbReference type="ARBA" id="ARBA00022737"/>
    </source>
</evidence>